<dbReference type="EMBL" id="KD169261">
    <property type="protein sequence ID" value="EMS55563.1"/>
    <property type="molecule type" value="Genomic_DNA"/>
</dbReference>
<name>M7YXR7_TRIUA</name>
<dbReference type="AlphaFoldDB" id="M7YXR7"/>
<dbReference type="InterPro" id="IPR036397">
    <property type="entry name" value="RNaseH_sf"/>
</dbReference>
<gene>
    <name evidence="8" type="ORF">TRIUR3_25892</name>
</gene>
<dbReference type="OMA" id="FERCSAQ"/>
<reference evidence="8" key="1">
    <citation type="journal article" date="2013" name="Nature">
        <title>Draft genome of the wheat A-genome progenitor Triticum urartu.</title>
        <authorList>
            <person name="Ling H.Q."/>
            <person name="Zhao S."/>
            <person name="Liu D."/>
            <person name="Wang J."/>
            <person name="Sun H."/>
            <person name="Zhang C."/>
            <person name="Fan H."/>
            <person name="Li D."/>
            <person name="Dong L."/>
            <person name="Tao Y."/>
            <person name="Gao C."/>
            <person name="Wu H."/>
            <person name="Li Y."/>
            <person name="Cui Y."/>
            <person name="Guo X."/>
            <person name="Zheng S."/>
            <person name="Wang B."/>
            <person name="Yu K."/>
            <person name="Liang Q."/>
            <person name="Yang W."/>
            <person name="Lou X."/>
            <person name="Chen J."/>
            <person name="Feng M."/>
            <person name="Jian J."/>
            <person name="Zhang X."/>
            <person name="Luo G."/>
            <person name="Jiang Y."/>
            <person name="Liu J."/>
            <person name="Wang Z."/>
            <person name="Sha Y."/>
            <person name="Zhang B."/>
            <person name="Wu H."/>
            <person name="Tang D."/>
            <person name="Shen Q."/>
            <person name="Xue P."/>
            <person name="Zou S."/>
            <person name="Wang X."/>
            <person name="Liu X."/>
            <person name="Wang F."/>
            <person name="Yang Y."/>
            <person name="An X."/>
            <person name="Dong Z."/>
            <person name="Zhang K."/>
            <person name="Zhang X."/>
            <person name="Luo M.C."/>
            <person name="Dvorak J."/>
            <person name="Tong Y."/>
            <person name="Wang J."/>
            <person name="Yang H."/>
            <person name="Li Z."/>
            <person name="Wang D."/>
            <person name="Zhang A."/>
            <person name="Wang J."/>
        </authorList>
    </citation>
    <scope>NUCLEOTIDE SEQUENCE</scope>
</reference>
<keyword evidence="6" id="KW-0460">Magnesium</keyword>
<evidence type="ECO:0000256" key="6">
    <source>
        <dbReference type="ARBA" id="ARBA00022842"/>
    </source>
</evidence>
<dbReference type="InterPro" id="IPR040393">
    <property type="entry name" value="TREX1/2"/>
</dbReference>
<comment type="cofactor">
    <cofactor evidence="1">
        <name>Mg(2+)</name>
        <dbReference type="ChEBI" id="CHEBI:18420"/>
    </cofactor>
</comment>
<dbReference type="SMART" id="SM00479">
    <property type="entry name" value="EXOIII"/>
    <property type="match status" value="1"/>
</dbReference>
<dbReference type="CDD" id="cd06127">
    <property type="entry name" value="DEDDh"/>
    <property type="match status" value="1"/>
</dbReference>
<sequence length="373" mass="41543">MALLFRFSQLRNSMLSSCPARVLIPYAGLSPGKLLDPKSYERRLFSTSAQETVSLHSASLGSCISGIQPLKFQQTSEHEPSVPLLIFDIETTGYFQKITGNVQKGNRITEFAVRDLCGGKNSTFETLLNPERDVPGHLATVNNINTDLVCRPDVPSSETFLCKRVLEKWVLGAPGHGAELRGEERLLAPAPVSDLRRQETRQNVTADGGVGWSGDYALYGHVVGDFVVLPTSLTARFSDVLPLLLAFVRSRQTPGKPVIWVAHNVKRFDGPFLAQEFDRCSAQMPEDWLFVDTLCLARKLPKLSASNDKKHLLNLESLCKRYEISVEGPSHRAMQDVMALCHVFQKMSFDLQLTHEGLMNEAINASYFSKYLN</sequence>
<organism evidence="8">
    <name type="scientific">Triticum urartu</name>
    <name type="common">Red wild einkorn</name>
    <name type="synonym">Crithodium urartu</name>
    <dbReference type="NCBI Taxonomy" id="4572"/>
    <lineage>
        <taxon>Eukaryota</taxon>
        <taxon>Viridiplantae</taxon>
        <taxon>Streptophyta</taxon>
        <taxon>Embryophyta</taxon>
        <taxon>Tracheophyta</taxon>
        <taxon>Spermatophyta</taxon>
        <taxon>Magnoliopsida</taxon>
        <taxon>Liliopsida</taxon>
        <taxon>Poales</taxon>
        <taxon>Poaceae</taxon>
        <taxon>BOP clade</taxon>
        <taxon>Pooideae</taxon>
        <taxon>Triticodae</taxon>
        <taxon>Triticeae</taxon>
        <taxon>Triticinae</taxon>
        <taxon>Triticum</taxon>
    </lineage>
</organism>
<dbReference type="PANTHER" id="PTHR13058">
    <property type="entry name" value="THREE PRIME REPAIR EXONUCLEASE 1, 2"/>
    <property type="match status" value="1"/>
</dbReference>
<dbReference type="STRING" id="4572.M7YXR7"/>
<dbReference type="Pfam" id="PF00929">
    <property type="entry name" value="RNase_T"/>
    <property type="match status" value="1"/>
</dbReference>
<dbReference type="GO" id="GO:0003676">
    <property type="term" value="F:nucleic acid binding"/>
    <property type="evidence" value="ECO:0007669"/>
    <property type="project" value="InterPro"/>
</dbReference>
<proteinExistence type="inferred from homology"/>
<dbReference type="InterPro" id="IPR013520">
    <property type="entry name" value="Ribonucl_H"/>
</dbReference>
<keyword evidence="5" id="KW-0269">Exonuclease</keyword>
<dbReference type="GO" id="GO:0006308">
    <property type="term" value="P:DNA catabolic process"/>
    <property type="evidence" value="ECO:0007669"/>
    <property type="project" value="TreeGrafter"/>
</dbReference>
<dbReference type="GO" id="GO:0046872">
    <property type="term" value="F:metal ion binding"/>
    <property type="evidence" value="ECO:0007669"/>
    <property type="project" value="UniProtKB-KW"/>
</dbReference>
<evidence type="ECO:0000313" key="8">
    <source>
        <dbReference type="EMBL" id="EMS55563.1"/>
    </source>
</evidence>
<dbReference type="PANTHER" id="PTHR13058:SF26">
    <property type="entry name" value="OS04G0623400 PROTEIN"/>
    <property type="match status" value="1"/>
</dbReference>
<evidence type="ECO:0000256" key="7">
    <source>
        <dbReference type="ARBA" id="ARBA00025769"/>
    </source>
</evidence>
<evidence type="ECO:0000256" key="3">
    <source>
        <dbReference type="ARBA" id="ARBA00022723"/>
    </source>
</evidence>
<evidence type="ECO:0000256" key="1">
    <source>
        <dbReference type="ARBA" id="ARBA00001946"/>
    </source>
</evidence>
<evidence type="ECO:0000256" key="5">
    <source>
        <dbReference type="ARBA" id="ARBA00022839"/>
    </source>
</evidence>
<dbReference type="GO" id="GO:0005737">
    <property type="term" value="C:cytoplasm"/>
    <property type="evidence" value="ECO:0007669"/>
    <property type="project" value="TreeGrafter"/>
</dbReference>
<dbReference type="GO" id="GO:0008296">
    <property type="term" value="F:3'-5'-DNA exonuclease activity"/>
    <property type="evidence" value="ECO:0007669"/>
    <property type="project" value="TreeGrafter"/>
</dbReference>
<keyword evidence="4" id="KW-0378">Hydrolase</keyword>
<dbReference type="InterPro" id="IPR012337">
    <property type="entry name" value="RNaseH-like_sf"/>
</dbReference>
<evidence type="ECO:0000256" key="2">
    <source>
        <dbReference type="ARBA" id="ARBA00022722"/>
    </source>
</evidence>
<evidence type="ECO:0000256" key="4">
    <source>
        <dbReference type="ARBA" id="ARBA00022801"/>
    </source>
</evidence>
<dbReference type="SUPFAM" id="SSF53098">
    <property type="entry name" value="Ribonuclease H-like"/>
    <property type="match status" value="2"/>
</dbReference>
<accession>M7YXR7</accession>
<keyword evidence="3" id="KW-0479">Metal-binding</keyword>
<dbReference type="Gene3D" id="3.30.420.10">
    <property type="entry name" value="Ribonuclease H-like superfamily/Ribonuclease H"/>
    <property type="match status" value="2"/>
</dbReference>
<protein>
    <submittedName>
        <fullName evidence="8">Uncharacterized protein</fullName>
    </submittedName>
</protein>
<comment type="similarity">
    <text evidence="7">Belongs to the exonuclease superfamily. TREX family.</text>
</comment>
<dbReference type="eggNOG" id="KOG4793">
    <property type="taxonomic scope" value="Eukaryota"/>
</dbReference>
<keyword evidence="2" id="KW-0540">Nuclease</keyword>